<dbReference type="Proteomes" id="UP001163947">
    <property type="component" value="Chromosome"/>
</dbReference>
<organism evidence="2 3">
    <name type="scientific">Rhodococcus aetherivorans</name>
    <dbReference type="NCBI Taxonomy" id="191292"/>
    <lineage>
        <taxon>Bacteria</taxon>
        <taxon>Bacillati</taxon>
        <taxon>Actinomycetota</taxon>
        <taxon>Actinomycetes</taxon>
        <taxon>Mycobacteriales</taxon>
        <taxon>Nocardiaceae</taxon>
        <taxon>Rhodococcus</taxon>
    </lineage>
</organism>
<name>A0AA46NV47_9NOCA</name>
<dbReference type="GeneID" id="83624198"/>
<sequence length="50" mass="5555">MARRRRWPLRDGTHLAAGGPPVAGLTGCRRTLPAPTPMLDYLDAEHESMR</sequence>
<evidence type="ECO:0000313" key="2">
    <source>
        <dbReference type="EMBL" id="UYF94073.1"/>
    </source>
</evidence>
<reference evidence="2" key="1">
    <citation type="submission" date="2022-09" db="EMBL/GenBank/DDBJ databases">
        <title>The genome sequence of Rhodococcus aetherivorans N1.</title>
        <authorList>
            <person name="Jiang W."/>
        </authorList>
    </citation>
    <scope>NUCLEOTIDE SEQUENCE</scope>
    <source>
        <strain evidence="2">N1</strain>
    </source>
</reference>
<evidence type="ECO:0000256" key="1">
    <source>
        <dbReference type="SAM" id="MobiDB-lite"/>
    </source>
</evidence>
<dbReference type="PROSITE" id="PS51257">
    <property type="entry name" value="PROKAR_LIPOPROTEIN"/>
    <property type="match status" value="1"/>
</dbReference>
<accession>A0AA46NV47</accession>
<dbReference type="AlphaFoldDB" id="A0AA46NV47"/>
<feature type="region of interest" description="Disordered" evidence="1">
    <location>
        <begin position="1"/>
        <end position="30"/>
    </location>
</feature>
<evidence type="ECO:0000313" key="3">
    <source>
        <dbReference type="Proteomes" id="UP001163947"/>
    </source>
</evidence>
<dbReference type="RefSeq" id="WP_157127598.1">
    <property type="nucleotide sequence ID" value="NZ_CP011341.1"/>
</dbReference>
<proteinExistence type="predicted"/>
<protein>
    <submittedName>
        <fullName evidence="2">Uncharacterized protein</fullName>
    </submittedName>
</protein>
<gene>
    <name evidence="2" type="ORF">OCS65_27260</name>
</gene>
<dbReference type="EMBL" id="CP106982">
    <property type="protein sequence ID" value="UYF94073.1"/>
    <property type="molecule type" value="Genomic_DNA"/>
</dbReference>